<proteinExistence type="predicted"/>
<accession>A0A1R3IX92</accession>
<sequence>MTAPPRTALLMAASNPPSNCLTASSLVDFFIKLS</sequence>
<dbReference type="EMBL" id="AWUE01024024">
    <property type="protein sequence ID" value="OMO51841.1"/>
    <property type="molecule type" value="Genomic_DNA"/>
</dbReference>
<comment type="caution">
    <text evidence="2">The sequence shown here is derived from an EMBL/GenBank/DDBJ whole genome shotgun (WGS) entry which is preliminary data.</text>
</comment>
<dbReference type="AlphaFoldDB" id="A0A1R3IX92"/>
<dbReference type="Proteomes" id="UP000187203">
    <property type="component" value="Unassembled WGS sequence"/>
</dbReference>
<reference evidence="2" key="3">
    <citation type="journal article" date="2017" name="Nat. Plants">
        <title>Comparative genomics of two jute species and insight into fibre biogenesis.</title>
        <authorList>
            <person name="Islam M.S."/>
            <person name="Saito J.A."/>
            <person name="Emdad E.M."/>
            <person name="Ahmed B."/>
            <person name="Islam M.M."/>
            <person name="Halim A."/>
            <person name="Hossen Q.M."/>
            <person name="Hossain M.Z."/>
            <person name="Ahmed R."/>
            <person name="Hossain M.S."/>
            <person name="Kabir S.M."/>
            <person name="Khan M.S."/>
            <person name="Khan M.M."/>
            <person name="Hasan R."/>
            <person name="Aktar N."/>
            <person name="Honi U."/>
            <person name="Islam R."/>
            <person name="Rashid M.M."/>
            <person name="Wan X."/>
            <person name="Hou S."/>
            <person name="Haque T."/>
            <person name="Azam M.S."/>
            <person name="Moosa M.M."/>
            <person name="Elias S.M."/>
            <person name="Hasan A.M."/>
            <person name="Mahmood N."/>
            <person name="Shafiuddin M."/>
            <person name="Shahid S."/>
            <person name="Shommu N.S."/>
            <person name="Jahan S."/>
            <person name="Roy S."/>
            <person name="Chowdhury A."/>
            <person name="Akhand A.I."/>
            <person name="Nisho G.M."/>
            <person name="Uddin K.S."/>
            <person name="Rabeya T."/>
            <person name="Hoque S.M."/>
            <person name="Snigdha A.R."/>
            <person name="Mortoza S."/>
            <person name="Matin S.A."/>
            <person name="Islam M.K."/>
            <person name="Lashkar M.Z."/>
            <person name="Zaman M."/>
            <person name="Yuryev A."/>
            <person name="Uddin M.K."/>
            <person name="Rahman M.S."/>
            <person name="Haque M.S."/>
            <person name="Alam M.M."/>
            <person name="Khan H."/>
            <person name="Alam M."/>
        </authorList>
    </citation>
    <scope>NUCLEOTIDE SEQUENCE</scope>
    <source>
        <tissue evidence="2">Whole seedlings</tissue>
    </source>
</reference>
<evidence type="ECO:0000313" key="1">
    <source>
        <dbReference type="EMBL" id="OMO51841.1"/>
    </source>
</evidence>
<reference evidence="2" key="2">
    <citation type="submission" date="2013-09" db="EMBL/GenBank/DDBJ databases">
        <authorList>
            <person name="Alam M."/>
            <person name="Haque M.S."/>
            <person name="Islam M.S."/>
            <person name="Emdad E.M."/>
            <person name="Islam M.M."/>
            <person name="Ahmed B."/>
            <person name="Halim A."/>
            <person name="Hossen Q.M.M."/>
            <person name="Hossain M.Z."/>
            <person name="Ahmed R."/>
            <person name="Khan M.M."/>
            <person name="Islam R."/>
            <person name="Rashid M.M."/>
            <person name="Khan S.A."/>
            <person name="Rahman M.S."/>
            <person name="Alam M."/>
            <person name="Yahiya A.S."/>
            <person name="Khan M.S."/>
            <person name="Azam M.S."/>
            <person name="Haque T."/>
            <person name="Lashkar M.Z.H."/>
            <person name="Akhand A.I."/>
            <person name="Morshed G."/>
            <person name="Roy S."/>
            <person name="Uddin K.S."/>
            <person name="Rabeya T."/>
            <person name="Hossain A.S."/>
            <person name="Chowdhury A."/>
            <person name="Snigdha A.R."/>
            <person name="Mortoza M.S."/>
            <person name="Matin S.A."/>
            <person name="Hoque S.M.E."/>
            <person name="Islam M.K."/>
            <person name="Roy D.K."/>
            <person name="Haider R."/>
            <person name="Moosa M.M."/>
            <person name="Elias S.M."/>
            <person name="Hasan A.M."/>
            <person name="Jahan S."/>
            <person name="Shafiuddin M."/>
            <person name="Mahmood N."/>
            <person name="Shommy N.S."/>
        </authorList>
    </citation>
    <scope>NUCLEOTIDE SEQUENCE</scope>
    <source>
        <tissue evidence="2">Whole seedlings</tissue>
    </source>
</reference>
<evidence type="ECO:0000313" key="2">
    <source>
        <dbReference type="EMBL" id="OMO87209.1"/>
    </source>
</evidence>
<name>A0A1R3IX92_9ROSI</name>
<gene>
    <name evidence="2" type="ORF">COLO4_20742</name>
    <name evidence="1" type="ORF">COLO4_37494</name>
</gene>
<evidence type="ECO:0000313" key="3">
    <source>
        <dbReference type="Proteomes" id="UP000187203"/>
    </source>
</evidence>
<dbReference type="EMBL" id="AWUE01017370">
    <property type="protein sequence ID" value="OMO87209.1"/>
    <property type="molecule type" value="Genomic_DNA"/>
</dbReference>
<organism evidence="2 3">
    <name type="scientific">Corchorus olitorius</name>
    <dbReference type="NCBI Taxonomy" id="93759"/>
    <lineage>
        <taxon>Eukaryota</taxon>
        <taxon>Viridiplantae</taxon>
        <taxon>Streptophyta</taxon>
        <taxon>Embryophyta</taxon>
        <taxon>Tracheophyta</taxon>
        <taxon>Spermatophyta</taxon>
        <taxon>Magnoliopsida</taxon>
        <taxon>eudicotyledons</taxon>
        <taxon>Gunneridae</taxon>
        <taxon>Pentapetalae</taxon>
        <taxon>rosids</taxon>
        <taxon>malvids</taxon>
        <taxon>Malvales</taxon>
        <taxon>Malvaceae</taxon>
        <taxon>Grewioideae</taxon>
        <taxon>Apeibeae</taxon>
        <taxon>Corchorus</taxon>
    </lineage>
</organism>
<protein>
    <submittedName>
        <fullName evidence="2">Uncharacterized protein</fullName>
    </submittedName>
</protein>
<reference evidence="3" key="1">
    <citation type="submission" date="2013-09" db="EMBL/GenBank/DDBJ databases">
        <title>Corchorus olitorius genome sequencing.</title>
        <authorList>
            <person name="Alam M."/>
            <person name="Haque M.S."/>
            <person name="Islam M.S."/>
            <person name="Emdad E.M."/>
            <person name="Islam M.M."/>
            <person name="Ahmed B."/>
            <person name="Halim A."/>
            <person name="Hossen Q.M.M."/>
            <person name="Hossain M.Z."/>
            <person name="Ahmed R."/>
            <person name="Khan M.M."/>
            <person name="Islam R."/>
            <person name="Rashid M.M."/>
            <person name="Khan S.A."/>
            <person name="Rahman M.S."/>
            <person name="Alam M."/>
            <person name="Yahiya A.S."/>
            <person name="Khan M.S."/>
            <person name="Azam M.S."/>
            <person name="Haque T."/>
            <person name="Lashkar M.Z.H."/>
            <person name="Akhand A.I."/>
            <person name="Morshed G."/>
            <person name="Roy S."/>
            <person name="Uddin K.S."/>
            <person name="Rabeya T."/>
            <person name="Hossain A.S."/>
            <person name="Chowdhury A."/>
            <person name="Snigdha A.R."/>
            <person name="Mortoza M.S."/>
            <person name="Matin S.A."/>
            <person name="Hoque S.M.E."/>
            <person name="Islam M.K."/>
            <person name="Roy D.K."/>
            <person name="Haider R."/>
            <person name="Moosa M.M."/>
            <person name="Elias S.M."/>
            <person name="Hasan A.M."/>
            <person name="Jahan S."/>
            <person name="Shafiuddin M."/>
            <person name="Mahmood N."/>
            <person name="Shommy N.S."/>
        </authorList>
    </citation>
    <scope>NUCLEOTIDE SEQUENCE [LARGE SCALE GENOMIC DNA]</scope>
    <source>
        <strain evidence="3">cv. O-4</strain>
    </source>
</reference>
<keyword evidence="3" id="KW-1185">Reference proteome</keyword>